<proteinExistence type="predicted"/>
<feature type="transmembrane region" description="Helical" evidence="1">
    <location>
        <begin position="51"/>
        <end position="70"/>
    </location>
</feature>
<reference evidence="2 3" key="1">
    <citation type="submission" date="2013-06" db="EMBL/GenBank/DDBJ databases">
        <title>Complete genome sequence of Paenibacillus mucilaginosus K02.</title>
        <authorList>
            <person name="Xiao B."/>
            <person name="Sun L."/>
            <person name="Xiao L."/>
            <person name="Lian B."/>
        </authorList>
    </citation>
    <scope>NUCLEOTIDE SEQUENCE [LARGE SCALE GENOMIC DNA]</scope>
    <source>
        <strain evidence="2 3">K02</strain>
    </source>
</reference>
<sequence length="79" mass="9000">MKLQEAEQYALKHLNDIGLNLSSEEIRAANEKAVLDHNAVTRKNTKRPVKMAGRFFCLKSCVVLTLLFFAEFDETDKLS</sequence>
<evidence type="ECO:0000256" key="1">
    <source>
        <dbReference type="SAM" id="Phobius"/>
    </source>
</evidence>
<evidence type="ECO:0000313" key="2">
    <source>
        <dbReference type="EMBL" id="AFH60321.1"/>
    </source>
</evidence>
<dbReference type="HOGENOM" id="CLU_2602700_0_0_9"/>
<name>I0BD74_9BACL</name>
<dbReference type="KEGG" id="pmw:B2K_06210"/>
<evidence type="ECO:0000313" key="3">
    <source>
        <dbReference type="Proteomes" id="UP000007392"/>
    </source>
</evidence>
<keyword evidence="1" id="KW-0812">Transmembrane</keyword>
<dbReference type="PATRIC" id="fig|997761.3.peg.1240"/>
<organism evidence="2 3">
    <name type="scientific">Paenibacillus mucilaginosus K02</name>
    <dbReference type="NCBI Taxonomy" id="997761"/>
    <lineage>
        <taxon>Bacteria</taxon>
        <taxon>Bacillati</taxon>
        <taxon>Bacillota</taxon>
        <taxon>Bacilli</taxon>
        <taxon>Bacillales</taxon>
        <taxon>Paenibacillaceae</taxon>
        <taxon>Paenibacillus</taxon>
    </lineage>
</organism>
<accession>I0BD74</accession>
<protein>
    <submittedName>
        <fullName evidence="2">Uncharacterized protein</fullName>
    </submittedName>
</protein>
<dbReference type="Proteomes" id="UP000007392">
    <property type="component" value="Chromosome"/>
</dbReference>
<dbReference type="EMBL" id="CP003422">
    <property type="protein sequence ID" value="AFH60321.1"/>
    <property type="molecule type" value="Genomic_DNA"/>
</dbReference>
<dbReference type="RefSeq" id="WP_014649658.1">
    <property type="nucleotide sequence ID" value="NC_017672.3"/>
</dbReference>
<dbReference type="AlphaFoldDB" id="I0BD74"/>
<keyword evidence="1" id="KW-0472">Membrane</keyword>
<gene>
    <name evidence="2" type="ORF">B2K_06210</name>
</gene>
<keyword evidence="1" id="KW-1133">Transmembrane helix</keyword>